<gene>
    <name evidence="2" type="ORF">BN1804_00494</name>
</gene>
<keyword evidence="1" id="KW-1133">Transmembrane helix</keyword>
<dbReference type="Proteomes" id="UP000183920">
    <property type="component" value="Unassembled WGS sequence"/>
</dbReference>
<name>A0A0G4Q0T5_9GAMM</name>
<protein>
    <submittedName>
        <fullName evidence="2">Uncharacterized protein</fullName>
    </submittedName>
</protein>
<sequence>MSFLRKLIRTCTILIAIFYFNFTIANGTINFKTTVIAGTCEFDSSNDLNKSIDFNKYYIVSDVEKNPLWNLLILKVFHI</sequence>
<keyword evidence="1" id="KW-0472">Membrane</keyword>
<dbReference type="EMBL" id="CVRY01000001">
    <property type="protein sequence ID" value="CRL59537.1"/>
    <property type="molecule type" value="Genomic_DNA"/>
</dbReference>
<evidence type="ECO:0000256" key="1">
    <source>
        <dbReference type="SAM" id="Phobius"/>
    </source>
</evidence>
<organism evidence="2 3">
    <name type="scientific">Proteus penneri</name>
    <dbReference type="NCBI Taxonomy" id="102862"/>
    <lineage>
        <taxon>Bacteria</taxon>
        <taxon>Pseudomonadati</taxon>
        <taxon>Pseudomonadota</taxon>
        <taxon>Gammaproteobacteria</taxon>
        <taxon>Enterobacterales</taxon>
        <taxon>Morganellaceae</taxon>
        <taxon>Proteus</taxon>
    </lineage>
</organism>
<proteinExistence type="predicted"/>
<evidence type="ECO:0000313" key="3">
    <source>
        <dbReference type="Proteomes" id="UP000183920"/>
    </source>
</evidence>
<keyword evidence="1" id="KW-0812">Transmembrane</keyword>
<feature type="transmembrane region" description="Helical" evidence="1">
    <location>
        <begin position="7"/>
        <end position="25"/>
    </location>
</feature>
<accession>A0A0G4Q0T5</accession>
<reference evidence="3" key="1">
    <citation type="submission" date="2015-06" db="EMBL/GenBank/DDBJ databases">
        <authorList>
            <person name="Urmite Genomes"/>
        </authorList>
    </citation>
    <scope>NUCLEOTIDE SEQUENCE [LARGE SCALE GENOMIC DNA]</scope>
    <source>
        <strain evidence="3">CSUR P1867</strain>
    </source>
</reference>
<evidence type="ECO:0000313" key="2">
    <source>
        <dbReference type="EMBL" id="CRL59537.1"/>
    </source>
</evidence>
<dbReference type="AlphaFoldDB" id="A0A0G4Q0T5"/>